<dbReference type="EMBL" id="CP001841">
    <property type="protein sequence ID" value="AEF80831.1"/>
    <property type="molecule type" value="Genomic_DNA"/>
</dbReference>
<gene>
    <name evidence="3" type="ordered locus">TREAZ_1894</name>
</gene>
<sequence length="174" mass="18585">MKRICLCVILVAATAGLVFAQGENRRESKAAPVKITISGALGVANGSIALKSGNDTYYVMGLDRFVGFIDGLKEGAQVSLEGYAFAIPQNNEGKVFRVTKLTLNGKDYDLDSGKRLAGHPKGFAGGPGAFWGPGNFYPHQGWAPGPGNAPGQKHDNRQRPQGNKFDNRRPGGRR</sequence>
<dbReference type="HOGENOM" id="CLU_131573_0_0_12"/>
<reference evidence="3 4" key="2">
    <citation type="journal article" date="2011" name="ISME J.">
        <title>RNA-seq reveals cooperative metabolic interactions between two termite-gut spirochete species in co-culture.</title>
        <authorList>
            <person name="Rosenthal A.Z."/>
            <person name="Matson E.G."/>
            <person name="Eldar A."/>
            <person name="Leadbetter J.R."/>
        </authorList>
    </citation>
    <scope>NUCLEOTIDE SEQUENCE [LARGE SCALE GENOMIC DNA]</scope>
    <source>
        <strain evidence="4">ATCC BAA-888 / DSM 13862 / ZAS-9</strain>
    </source>
</reference>
<proteinExistence type="predicted"/>
<dbReference type="Proteomes" id="UP000009222">
    <property type="component" value="Chromosome"/>
</dbReference>
<dbReference type="KEGG" id="taz:TREAZ_1894"/>
<reference evidence="4" key="1">
    <citation type="submission" date="2009-12" db="EMBL/GenBank/DDBJ databases">
        <title>Complete sequence of Treponema azotonutricium strain ZAS-9.</title>
        <authorList>
            <person name="Tetu S.G."/>
            <person name="Matson E."/>
            <person name="Ren Q."/>
            <person name="Seshadri R."/>
            <person name="Elbourne L."/>
            <person name="Hassan K.A."/>
            <person name="Durkin A."/>
            <person name="Radune D."/>
            <person name="Mohamoud Y."/>
            <person name="Shay R."/>
            <person name="Jin S."/>
            <person name="Zhang X."/>
            <person name="Lucey K."/>
            <person name="Ballor N.R."/>
            <person name="Ottesen E."/>
            <person name="Rosenthal R."/>
            <person name="Allen A."/>
            <person name="Leadbetter J.R."/>
            <person name="Paulsen I.T."/>
        </authorList>
    </citation>
    <scope>NUCLEOTIDE SEQUENCE [LARGE SCALE GENOMIC DNA]</scope>
    <source>
        <strain evidence="4">ATCC BAA-888 / DSM 13862 / ZAS-9</strain>
    </source>
</reference>
<name>F5YBB6_LEAAZ</name>
<evidence type="ECO:0000256" key="2">
    <source>
        <dbReference type="SAM" id="SignalP"/>
    </source>
</evidence>
<accession>F5YBB6</accession>
<dbReference type="InParanoid" id="F5YBB6"/>
<evidence type="ECO:0008006" key="5">
    <source>
        <dbReference type="Google" id="ProtNLM"/>
    </source>
</evidence>
<protein>
    <recommendedName>
        <fullName evidence="5">DUF5666 domain-containing protein</fullName>
    </recommendedName>
</protein>
<feature type="compositionally biased region" description="Basic and acidic residues" evidence="1">
    <location>
        <begin position="165"/>
        <end position="174"/>
    </location>
</feature>
<dbReference type="AlphaFoldDB" id="F5YBB6"/>
<evidence type="ECO:0000313" key="3">
    <source>
        <dbReference type="EMBL" id="AEF80831.1"/>
    </source>
</evidence>
<evidence type="ECO:0000313" key="4">
    <source>
        <dbReference type="Proteomes" id="UP000009222"/>
    </source>
</evidence>
<feature type="region of interest" description="Disordered" evidence="1">
    <location>
        <begin position="135"/>
        <end position="174"/>
    </location>
</feature>
<feature type="signal peptide" evidence="2">
    <location>
        <begin position="1"/>
        <end position="20"/>
    </location>
</feature>
<dbReference type="eggNOG" id="ENOG5031CWA">
    <property type="taxonomic scope" value="Bacteria"/>
</dbReference>
<dbReference type="OrthoDB" id="363132at2"/>
<evidence type="ECO:0000256" key="1">
    <source>
        <dbReference type="SAM" id="MobiDB-lite"/>
    </source>
</evidence>
<organism evidence="3 4">
    <name type="scientific">Leadbettera azotonutricia (strain ATCC BAA-888 / DSM 13862 / ZAS-9)</name>
    <name type="common">Treponema azotonutricium</name>
    <dbReference type="NCBI Taxonomy" id="545695"/>
    <lineage>
        <taxon>Bacteria</taxon>
        <taxon>Pseudomonadati</taxon>
        <taxon>Spirochaetota</taxon>
        <taxon>Spirochaetia</taxon>
        <taxon>Spirochaetales</taxon>
        <taxon>Breznakiellaceae</taxon>
        <taxon>Leadbettera</taxon>
    </lineage>
</organism>
<keyword evidence="4" id="KW-1185">Reference proteome</keyword>
<feature type="chain" id="PRO_5003331664" description="DUF5666 domain-containing protein" evidence="2">
    <location>
        <begin position="21"/>
        <end position="174"/>
    </location>
</feature>
<dbReference type="RefSeq" id="WP_015710142.1">
    <property type="nucleotide sequence ID" value="NC_015577.1"/>
</dbReference>
<keyword evidence="2" id="KW-0732">Signal</keyword>